<dbReference type="PROSITE" id="PS50015">
    <property type="entry name" value="SAP_B"/>
    <property type="match status" value="4"/>
</dbReference>
<evidence type="ECO:0000256" key="3">
    <source>
        <dbReference type="ARBA" id="ARBA00022729"/>
    </source>
</evidence>
<evidence type="ECO:0000256" key="4">
    <source>
        <dbReference type="ARBA" id="ARBA00022737"/>
    </source>
</evidence>
<protein>
    <recommendedName>
        <fullName evidence="8">Saposin B-type domain-containing protein</fullName>
    </recommendedName>
</protein>
<feature type="domain" description="Saposin B-type" evidence="8">
    <location>
        <begin position="220"/>
        <end position="301"/>
    </location>
</feature>
<dbReference type="GO" id="GO:0005764">
    <property type="term" value="C:lysosome"/>
    <property type="evidence" value="ECO:0007669"/>
    <property type="project" value="InterPro"/>
</dbReference>
<name>A0A814BBG5_9BILA</name>
<dbReference type="Pfam" id="PF03489">
    <property type="entry name" value="SapB_2"/>
    <property type="match status" value="4"/>
</dbReference>
<evidence type="ECO:0000313" key="10">
    <source>
        <dbReference type="Proteomes" id="UP000663879"/>
    </source>
</evidence>
<gene>
    <name evidence="9" type="ORF">OXX778_LOCUS12561</name>
</gene>
<feature type="domain" description="Saposin B-type" evidence="8">
    <location>
        <begin position="28"/>
        <end position="109"/>
    </location>
</feature>
<dbReference type="InterPro" id="IPR007856">
    <property type="entry name" value="SapB_1"/>
</dbReference>
<accession>A0A814BBG5</accession>
<keyword evidence="5" id="KW-1015">Disulfide bond</keyword>
<dbReference type="GO" id="GO:0005576">
    <property type="term" value="C:extracellular region"/>
    <property type="evidence" value="ECO:0007669"/>
    <property type="project" value="UniProtKB-SubCell"/>
</dbReference>
<dbReference type="PRINTS" id="PR01797">
    <property type="entry name" value="SAPOSIN"/>
</dbReference>
<comment type="caution">
    <text evidence="9">The sequence shown here is derived from an EMBL/GenBank/DDBJ whole genome shotgun (WGS) entry which is preliminary data.</text>
</comment>
<dbReference type="InterPro" id="IPR011001">
    <property type="entry name" value="Saposin-like"/>
</dbReference>
<dbReference type="AlphaFoldDB" id="A0A814BBG5"/>
<dbReference type="Proteomes" id="UP000663879">
    <property type="component" value="Unassembled WGS sequence"/>
</dbReference>
<dbReference type="SUPFAM" id="SSF47862">
    <property type="entry name" value="Saposin"/>
    <property type="match status" value="5"/>
</dbReference>
<comment type="subcellular location">
    <subcellularLocation>
        <location evidence="1">Secreted</location>
    </subcellularLocation>
</comment>
<dbReference type="SMART" id="SM00741">
    <property type="entry name" value="SapB"/>
    <property type="match status" value="4"/>
</dbReference>
<feature type="chain" id="PRO_5032847581" description="Saposin B-type domain-containing protein" evidence="7">
    <location>
        <begin position="19"/>
        <end position="404"/>
    </location>
</feature>
<keyword evidence="10" id="KW-1185">Reference proteome</keyword>
<keyword evidence="2" id="KW-0964">Secreted</keyword>
<keyword evidence="4" id="KW-0677">Repeat</keyword>
<dbReference type="OrthoDB" id="69496at2759"/>
<dbReference type="GO" id="GO:0016020">
    <property type="term" value="C:membrane"/>
    <property type="evidence" value="ECO:0007669"/>
    <property type="project" value="GOC"/>
</dbReference>
<evidence type="ECO:0000256" key="6">
    <source>
        <dbReference type="ARBA" id="ARBA00023180"/>
    </source>
</evidence>
<dbReference type="FunFam" id="1.10.225.10:FF:000002">
    <property type="entry name" value="prosaposin isoform X2"/>
    <property type="match status" value="1"/>
</dbReference>
<dbReference type="GO" id="GO:0006665">
    <property type="term" value="P:sphingolipid metabolic process"/>
    <property type="evidence" value="ECO:0007669"/>
    <property type="project" value="InterPro"/>
</dbReference>
<dbReference type="Pfam" id="PF05184">
    <property type="entry name" value="SapB_1"/>
    <property type="match status" value="4"/>
</dbReference>
<evidence type="ECO:0000259" key="8">
    <source>
        <dbReference type="PROSITE" id="PS50015"/>
    </source>
</evidence>
<keyword evidence="6" id="KW-0325">Glycoprotein</keyword>
<proteinExistence type="predicted"/>
<dbReference type="PANTHER" id="PTHR11480:SF3">
    <property type="entry name" value="BCDNA.GH08312"/>
    <property type="match status" value="1"/>
</dbReference>
<dbReference type="PANTHER" id="PTHR11480">
    <property type="entry name" value="SAPOSIN-RELATED"/>
    <property type="match status" value="1"/>
</dbReference>
<feature type="signal peptide" evidence="7">
    <location>
        <begin position="1"/>
        <end position="18"/>
    </location>
</feature>
<dbReference type="InterPro" id="IPR051428">
    <property type="entry name" value="Sphingo_Act-Surfact_Prot"/>
</dbReference>
<evidence type="ECO:0000256" key="5">
    <source>
        <dbReference type="ARBA" id="ARBA00023157"/>
    </source>
</evidence>
<feature type="domain" description="Saposin B-type" evidence="8">
    <location>
        <begin position="327"/>
        <end position="404"/>
    </location>
</feature>
<dbReference type="InterPro" id="IPR008139">
    <property type="entry name" value="SaposinB_dom"/>
</dbReference>
<feature type="domain" description="Saposin B-type" evidence="8">
    <location>
        <begin position="127"/>
        <end position="208"/>
    </location>
</feature>
<reference evidence="9" key="1">
    <citation type="submission" date="2021-02" db="EMBL/GenBank/DDBJ databases">
        <authorList>
            <person name="Nowell W R."/>
        </authorList>
    </citation>
    <scope>NUCLEOTIDE SEQUENCE</scope>
    <source>
        <strain evidence="9">Ploen Becks lab</strain>
    </source>
</reference>
<evidence type="ECO:0000313" key="9">
    <source>
        <dbReference type="EMBL" id="CAF0924437.1"/>
    </source>
</evidence>
<evidence type="ECO:0000256" key="1">
    <source>
        <dbReference type="ARBA" id="ARBA00004613"/>
    </source>
</evidence>
<dbReference type="EMBL" id="CAJNOC010002294">
    <property type="protein sequence ID" value="CAF0924437.1"/>
    <property type="molecule type" value="Genomic_DNA"/>
</dbReference>
<dbReference type="Gene3D" id="1.10.225.10">
    <property type="entry name" value="Saposin-like"/>
    <property type="match status" value="4"/>
</dbReference>
<evidence type="ECO:0000256" key="7">
    <source>
        <dbReference type="SAM" id="SignalP"/>
    </source>
</evidence>
<dbReference type="InterPro" id="IPR008373">
    <property type="entry name" value="Saposin"/>
</dbReference>
<sequence>MIKIIISIFFCLAIAVNANQSIPESETNSPTCDICTLVLRTAQNLLEQNRTEDSIIKFIENDVCNKLGALSGTCIQYVDAYGRVVLEELAQKISPADICKKIGLCGKKLDKLPHPDEIRTVKKASQSGTVCQICTVVMSAAQNLLEQNKTEDEILKFIEKDLCNRLGSLSAICTQYVQAYGKVILYELSQKLDPSIVCNHLGLCETKVVAQHPVLKKMSNSLNCTVCKLVFQQVANLLQNNATEEQILQVIETKLCNATGKMSELCKTVIDAYGPSIIKYLASGVDPEKLCELIGMCTASQKVTLGKLVKRDIALKTANIETPKVQETVFCTVCQYAVTFIESEVQKNSTEQAIISTLDRVCKLAPPSLKDQCDSIIETYGIYLINLLVEFGDPNKVCQAIKLC</sequence>
<organism evidence="9 10">
    <name type="scientific">Brachionus calyciflorus</name>
    <dbReference type="NCBI Taxonomy" id="104777"/>
    <lineage>
        <taxon>Eukaryota</taxon>
        <taxon>Metazoa</taxon>
        <taxon>Spiralia</taxon>
        <taxon>Gnathifera</taxon>
        <taxon>Rotifera</taxon>
        <taxon>Eurotatoria</taxon>
        <taxon>Monogononta</taxon>
        <taxon>Pseudotrocha</taxon>
        <taxon>Ploima</taxon>
        <taxon>Brachionidae</taxon>
        <taxon>Brachionus</taxon>
    </lineage>
</organism>
<keyword evidence="3 7" id="KW-0732">Signal</keyword>
<evidence type="ECO:0000256" key="2">
    <source>
        <dbReference type="ARBA" id="ARBA00022525"/>
    </source>
</evidence>
<dbReference type="InterPro" id="IPR008138">
    <property type="entry name" value="SapB_2"/>
</dbReference>